<reference evidence="6" key="1">
    <citation type="submission" date="2016-02" db="EMBL/GenBank/DDBJ databases">
        <authorList>
            <person name="Kaur G."/>
            <person name="Nair G.R."/>
            <person name="Mayilraj S."/>
        </authorList>
    </citation>
    <scope>NUCLEOTIDE SEQUENCE [LARGE SCALE GENOMIC DNA]</scope>
    <source>
        <strain evidence="6">GA-15</strain>
    </source>
</reference>
<evidence type="ECO:0000256" key="3">
    <source>
        <dbReference type="ARBA" id="ARBA00022777"/>
    </source>
</evidence>
<sequence>MLIVIAPDSFKSTATAAEAARGIAQGVVEIFPQATVKQIPMADGGEGTAEVIAQTLAAAQSGPGVEKIELPTTDARGRLTTAHYFLHGDTAYIDVAAASGLPAVEDDLDVRHADTYGTGVLIADAETRGAKHIVLGLGGSATVDGGMGIITALGGAPLDERGLPLPKGGAPLVVLDAIDTAQLNIKAAALKYTLLADTTCPPLHAASMYGQQKGASAEDIPLLTGALMKLCEVTGIDVEREGFGAAGSIPVGLTWLSSLLYGSESNISLEPGAHHVADVLGLRSLLADAKASNQPALIITGEGAFDEQSLTGKVVGTIAEIAEDADATLAIVAGRMDSPEPKGALSAQLSQQGTMHEQLKEAGRAIAEKFSASLA</sequence>
<dbReference type="AlphaFoldDB" id="A0A177IAA2"/>
<proteinExistence type="inferred from homology"/>
<dbReference type="InterPro" id="IPR018193">
    <property type="entry name" value="Glyc_kinase_flavodox-like_fold"/>
</dbReference>
<evidence type="ECO:0000313" key="5">
    <source>
        <dbReference type="EMBL" id="OAH25025.1"/>
    </source>
</evidence>
<dbReference type="InterPro" id="IPR036129">
    <property type="entry name" value="Glycerate_kinase_sf"/>
</dbReference>
<organism evidence="5 6">
    <name type="scientific">Corynebacterium stationis</name>
    <dbReference type="NCBI Taxonomy" id="1705"/>
    <lineage>
        <taxon>Bacteria</taxon>
        <taxon>Bacillati</taxon>
        <taxon>Actinomycetota</taxon>
        <taxon>Actinomycetes</taxon>
        <taxon>Mycobacteriales</taxon>
        <taxon>Corynebacteriaceae</taxon>
        <taxon>Corynebacterium</taxon>
    </lineage>
</organism>
<keyword evidence="2 4" id="KW-0808">Transferase</keyword>
<dbReference type="Pfam" id="PF02595">
    <property type="entry name" value="Gly_kinase"/>
    <property type="match status" value="1"/>
</dbReference>
<dbReference type="NCBIfam" id="TIGR00045">
    <property type="entry name" value="glycerate kinase"/>
    <property type="match status" value="1"/>
</dbReference>
<dbReference type="EMBL" id="LSTQ01000026">
    <property type="protein sequence ID" value="OAH25025.1"/>
    <property type="molecule type" value="Genomic_DNA"/>
</dbReference>
<dbReference type="STRING" id="1705.CA21670_04420"/>
<dbReference type="OrthoDB" id="9774290at2"/>
<accession>A0A177IAA2</accession>
<evidence type="ECO:0000256" key="1">
    <source>
        <dbReference type="ARBA" id="ARBA00006284"/>
    </source>
</evidence>
<evidence type="ECO:0000313" key="6">
    <source>
        <dbReference type="Proteomes" id="UP000076947"/>
    </source>
</evidence>
<dbReference type="Proteomes" id="UP000076947">
    <property type="component" value="Unassembled WGS sequence"/>
</dbReference>
<dbReference type="Gene3D" id="3.40.50.10350">
    <property type="entry name" value="Glycerate kinase, domain 1"/>
    <property type="match status" value="1"/>
</dbReference>
<dbReference type="InterPro" id="IPR004381">
    <property type="entry name" value="Glycerate_kinase"/>
</dbReference>
<gene>
    <name evidence="5" type="ORF">AYJ05_07295</name>
</gene>
<dbReference type="InterPro" id="IPR018197">
    <property type="entry name" value="Glycerate_kinase_RE-like"/>
</dbReference>
<keyword evidence="3 4" id="KW-0418">Kinase</keyword>
<protein>
    <submittedName>
        <fullName evidence="5">Glycerate kinase</fullName>
    </submittedName>
</protein>
<evidence type="ECO:0000256" key="2">
    <source>
        <dbReference type="ARBA" id="ARBA00022679"/>
    </source>
</evidence>
<dbReference type="RefSeq" id="WP_066840867.1">
    <property type="nucleotide sequence ID" value="NZ_CAJUDP010000010.1"/>
</dbReference>
<dbReference type="SUPFAM" id="SSF110738">
    <property type="entry name" value="Glycerate kinase I"/>
    <property type="match status" value="1"/>
</dbReference>
<dbReference type="PANTHER" id="PTHR21599">
    <property type="entry name" value="GLYCERATE KINASE"/>
    <property type="match status" value="1"/>
</dbReference>
<dbReference type="GO" id="GO:0031388">
    <property type="term" value="P:organic acid phosphorylation"/>
    <property type="evidence" value="ECO:0007669"/>
    <property type="project" value="UniProtKB-UniRule"/>
</dbReference>
<comment type="caution">
    <text evidence="5">The sequence shown here is derived from an EMBL/GenBank/DDBJ whole genome shotgun (WGS) entry which is preliminary data.</text>
</comment>
<evidence type="ECO:0000256" key="4">
    <source>
        <dbReference type="PIRNR" id="PIRNR006078"/>
    </source>
</evidence>
<comment type="similarity">
    <text evidence="1 4">Belongs to the glycerate kinase type-1 family.</text>
</comment>
<dbReference type="GO" id="GO:0008887">
    <property type="term" value="F:glycerate kinase activity"/>
    <property type="evidence" value="ECO:0007669"/>
    <property type="project" value="UniProtKB-UniRule"/>
</dbReference>
<dbReference type="PIRSF" id="PIRSF006078">
    <property type="entry name" value="GlxK"/>
    <property type="match status" value="1"/>
</dbReference>
<name>A0A177IAA2_9CORY</name>
<dbReference type="Gene3D" id="3.90.1510.10">
    <property type="entry name" value="Glycerate kinase, domain 2"/>
    <property type="match status" value="1"/>
</dbReference>
<dbReference type="PANTHER" id="PTHR21599:SF0">
    <property type="entry name" value="GLYCERATE KINASE"/>
    <property type="match status" value="1"/>
</dbReference>
<keyword evidence="6" id="KW-1185">Reference proteome</keyword>